<dbReference type="InterPro" id="IPR014729">
    <property type="entry name" value="Rossmann-like_a/b/a_fold"/>
</dbReference>
<dbReference type="InterPro" id="IPR004821">
    <property type="entry name" value="Cyt_trans-like"/>
</dbReference>
<dbReference type="SUPFAM" id="SSF52374">
    <property type="entry name" value="Nucleotidylyl transferase"/>
    <property type="match status" value="1"/>
</dbReference>
<organism evidence="3 4">
    <name type="scientific">Apodospora peruviana</name>
    <dbReference type="NCBI Taxonomy" id="516989"/>
    <lineage>
        <taxon>Eukaryota</taxon>
        <taxon>Fungi</taxon>
        <taxon>Dikarya</taxon>
        <taxon>Ascomycota</taxon>
        <taxon>Pezizomycotina</taxon>
        <taxon>Sordariomycetes</taxon>
        <taxon>Sordariomycetidae</taxon>
        <taxon>Sordariales</taxon>
        <taxon>Lasiosphaeriaceae</taxon>
        <taxon>Apodospora</taxon>
    </lineage>
</organism>
<gene>
    <name evidence="3" type="ORF">B0H66DRAFT_270507</name>
</gene>
<reference evidence="3" key="2">
    <citation type="submission" date="2023-06" db="EMBL/GenBank/DDBJ databases">
        <authorList>
            <consortium name="Lawrence Berkeley National Laboratory"/>
            <person name="Haridas S."/>
            <person name="Hensen N."/>
            <person name="Bonometti L."/>
            <person name="Westerberg I."/>
            <person name="Brannstrom I.O."/>
            <person name="Guillou S."/>
            <person name="Cros-Aarteil S."/>
            <person name="Calhoun S."/>
            <person name="Kuo A."/>
            <person name="Mondo S."/>
            <person name="Pangilinan J."/>
            <person name="Riley R."/>
            <person name="Labutti K."/>
            <person name="Andreopoulos B."/>
            <person name="Lipzen A."/>
            <person name="Chen C."/>
            <person name="Yanf M."/>
            <person name="Daum C."/>
            <person name="Ng V."/>
            <person name="Clum A."/>
            <person name="Steindorff A."/>
            <person name="Ohm R."/>
            <person name="Martin F."/>
            <person name="Silar P."/>
            <person name="Natvig D."/>
            <person name="Lalanne C."/>
            <person name="Gautier V."/>
            <person name="Ament-Velasquez S.L."/>
            <person name="Kruys A."/>
            <person name="Hutchinson M.I."/>
            <person name="Powell A.J."/>
            <person name="Barry K."/>
            <person name="Miller A.N."/>
            <person name="Grigoriev I.V."/>
            <person name="Debuchy R."/>
            <person name="Gladieux P."/>
            <person name="Thoren M.H."/>
            <person name="Johannesson H."/>
        </authorList>
    </citation>
    <scope>NUCLEOTIDE SEQUENCE</scope>
    <source>
        <strain evidence="3">CBS 118394</strain>
    </source>
</reference>
<dbReference type="GO" id="GO:0003824">
    <property type="term" value="F:catalytic activity"/>
    <property type="evidence" value="ECO:0007669"/>
    <property type="project" value="InterPro"/>
</dbReference>
<sequence>MQTPESEPKNTTQLILLDFINTLLLDNNRNLTHQSSLLDCEFSKTRINHVLVYHGSFNPPHIGHLSFLQDAFNNTGRDMPFVCAVIMPAADSYLSDHKFKDLDNALVLPSSVRAGLWATDARLPSWAAVLDPTTSRRTAPEFLAKIKIFGDSLGYRIKYWMLWDADWFGRLDQQSTGVDSVVDNLVFYAYETGLDGRRNEPPWQTWGVNKRPWEMVSSDKLTAVKRFQKPWINARTRAIRGHVRVVCALGQARHAISSTEIRRLSTRHAGDELQRCSRLREMGLSWDLLQCDQTWMTWHGTERQKGKEQMDGSQPGHVCEFTDTGPT</sequence>
<feature type="region of interest" description="Disordered" evidence="1">
    <location>
        <begin position="305"/>
        <end position="327"/>
    </location>
</feature>
<proteinExistence type="predicted"/>
<reference evidence="3" key="1">
    <citation type="journal article" date="2023" name="Mol. Phylogenet. Evol.">
        <title>Genome-scale phylogeny and comparative genomics of the fungal order Sordariales.</title>
        <authorList>
            <person name="Hensen N."/>
            <person name="Bonometti L."/>
            <person name="Westerberg I."/>
            <person name="Brannstrom I.O."/>
            <person name="Guillou S."/>
            <person name="Cros-Aarteil S."/>
            <person name="Calhoun S."/>
            <person name="Haridas S."/>
            <person name="Kuo A."/>
            <person name="Mondo S."/>
            <person name="Pangilinan J."/>
            <person name="Riley R."/>
            <person name="LaButti K."/>
            <person name="Andreopoulos B."/>
            <person name="Lipzen A."/>
            <person name="Chen C."/>
            <person name="Yan M."/>
            <person name="Daum C."/>
            <person name="Ng V."/>
            <person name="Clum A."/>
            <person name="Steindorff A."/>
            <person name="Ohm R.A."/>
            <person name="Martin F."/>
            <person name="Silar P."/>
            <person name="Natvig D.O."/>
            <person name="Lalanne C."/>
            <person name="Gautier V."/>
            <person name="Ament-Velasquez S.L."/>
            <person name="Kruys A."/>
            <person name="Hutchinson M.I."/>
            <person name="Powell A.J."/>
            <person name="Barry K."/>
            <person name="Miller A.N."/>
            <person name="Grigoriev I.V."/>
            <person name="Debuchy R."/>
            <person name="Gladieux P."/>
            <person name="Hiltunen Thoren M."/>
            <person name="Johannesson H."/>
        </authorList>
    </citation>
    <scope>NUCLEOTIDE SEQUENCE</scope>
    <source>
        <strain evidence="3">CBS 118394</strain>
    </source>
</reference>
<accession>A0AAE0HZF3</accession>
<evidence type="ECO:0000259" key="2">
    <source>
        <dbReference type="Pfam" id="PF01467"/>
    </source>
</evidence>
<keyword evidence="4" id="KW-1185">Reference proteome</keyword>
<protein>
    <recommendedName>
        <fullName evidence="2">Cytidyltransferase-like domain-containing protein</fullName>
    </recommendedName>
</protein>
<feature type="domain" description="Cytidyltransferase-like" evidence="2">
    <location>
        <begin position="52"/>
        <end position="86"/>
    </location>
</feature>
<name>A0AAE0HZF3_9PEZI</name>
<dbReference type="Proteomes" id="UP001283341">
    <property type="component" value="Unassembled WGS sequence"/>
</dbReference>
<dbReference type="EMBL" id="JAUEDM010000005">
    <property type="protein sequence ID" value="KAK3315763.1"/>
    <property type="molecule type" value="Genomic_DNA"/>
</dbReference>
<dbReference type="Gene3D" id="3.40.50.620">
    <property type="entry name" value="HUPs"/>
    <property type="match status" value="1"/>
</dbReference>
<evidence type="ECO:0000256" key="1">
    <source>
        <dbReference type="SAM" id="MobiDB-lite"/>
    </source>
</evidence>
<evidence type="ECO:0000313" key="4">
    <source>
        <dbReference type="Proteomes" id="UP001283341"/>
    </source>
</evidence>
<dbReference type="Pfam" id="PF01467">
    <property type="entry name" value="CTP_transf_like"/>
    <property type="match status" value="1"/>
</dbReference>
<evidence type="ECO:0000313" key="3">
    <source>
        <dbReference type="EMBL" id="KAK3315763.1"/>
    </source>
</evidence>
<dbReference type="AlphaFoldDB" id="A0AAE0HZF3"/>
<comment type="caution">
    <text evidence="3">The sequence shown here is derived from an EMBL/GenBank/DDBJ whole genome shotgun (WGS) entry which is preliminary data.</text>
</comment>